<accession>A0A0A9ACP4</accession>
<organism evidence="1">
    <name type="scientific">Arundo donax</name>
    <name type="common">Giant reed</name>
    <name type="synonym">Donax arundinaceus</name>
    <dbReference type="NCBI Taxonomy" id="35708"/>
    <lineage>
        <taxon>Eukaryota</taxon>
        <taxon>Viridiplantae</taxon>
        <taxon>Streptophyta</taxon>
        <taxon>Embryophyta</taxon>
        <taxon>Tracheophyta</taxon>
        <taxon>Spermatophyta</taxon>
        <taxon>Magnoliopsida</taxon>
        <taxon>Liliopsida</taxon>
        <taxon>Poales</taxon>
        <taxon>Poaceae</taxon>
        <taxon>PACMAD clade</taxon>
        <taxon>Arundinoideae</taxon>
        <taxon>Arundineae</taxon>
        <taxon>Arundo</taxon>
    </lineage>
</organism>
<dbReference type="AlphaFoldDB" id="A0A0A9ACP4"/>
<reference evidence="1" key="1">
    <citation type="submission" date="2014-09" db="EMBL/GenBank/DDBJ databases">
        <authorList>
            <person name="Magalhaes I.L.F."/>
            <person name="Oliveira U."/>
            <person name="Santos F.R."/>
            <person name="Vidigal T.H.D.A."/>
            <person name="Brescovit A.D."/>
            <person name="Santos A.J."/>
        </authorList>
    </citation>
    <scope>NUCLEOTIDE SEQUENCE</scope>
    <source>
        <tissue evidence="1">Shoot tissue taken approximately 20 cm above the soil surface</tissue>
    </source>
</reference>
<sequence>MTNFFYAHWLQLESAGKATNKQTNRQCRLVSQLRPALWAQIVGTS</sequence>
<protein>
    <submittedName>
        <fullName evidence="1">Uncharacterized protein</fullName>
    </submittedName>
</protein>
<reference evidence="1" key="2">
    <citation type="journal article" date="2015" name="Data Brief">
        <title>Shoot transcriptome of the giant reed, Arundo donax.</title>
        <authorList>
            <person name="Barrero R.A."/>
            <person name="Guerrero F.D."/>
            <person name="Moolhuijzen P."/>
            <person name="Goolsby J.A."/>
            <person name="Tidwell J."/>
            <person name="Bellgard S.E."/>
            <person name="Bellgard M.I."/>
        </authorList>
    </citation>
    <scope>NUCLEOTIDE SEQUENCE</scope>
    <source>
        <tissue evidence="1">Shoot tissue taken approximately 20 cm above the soil surface</tissue>
    </source>
</reference>
<name>A0A0A9ACP4_ARUDO</name>
<proteinExistence type="predicted"/>
<evidence type="ECO:0000313" key="1">
    <source>
        <dbReference type="EMBL" id="JAD47673.1"/>
    </source>
</evidence>
<dbReference type="EMBL" id="GBRH01250222">
    <property type="protein sequence ID" value="JAD47673.1"/>
    <property type="molecule type" value="Transcribed_RNA"/>
</dbReference>